<evidence type="ECO:0000256" key="5">
    <source>
        <dbReference type="PIRNR" id="PIRNR016020"/>
    </source>
</evidence>
<evidence type="ECO:0000256" key="2">
    <source>
        <dbReference type="ARBA" id="ARBA00005866"/>
    </source>
</evidence>
<dbReference type="GO" id="GO:0047938">
    <property type="term" value="F:glucose-6-phosphate 1-epimerase activity"/>
    <property type="evidence" value="ECO:0007669"/>
    <property type="project" value="UniProtKB-UniRule"/>
</dbReference>
<dbReference type="PANTHER" id="PTHR11122">
    <property type="entry name" value="APOSPORY-ASSOCIATED PROTEIN C-RELATED"/>
    <property type="match status" value="1"/>
</dbReference>
<dbReference type="Gene3D" id="2.70.98.10">
    <property type="match status" value="1"/>
</dbReference>
<reference evidence="7" key="1">
    <citation type="journal article" date="2012" name="Proc. Natl. Acad. Sci. U.S.A.">
        <title>Antigenic diversity is generated by distinct evolutionary mechanisms in African trypanosome species.</title>
        <authorList>
            <person name="Jackson A.P."/>
            <person name="Berry A."/>
            <person name="Aslett M."/>
            <person name="Allison H.C."/>
            <person name="Burton P."/>
            <person name="Vavrova-Anderson J."/>
            <person name="Brown R."/>
            <person name="Browne H."/>
            <person name="Corton N."/>
            <person name="Hauser H."/>
            <person name="Gamble J."/>
            <person name="Gilderthorp R."/>
            <person name="Marcello L."/>
            <person name="McQuillan J."/>
            <person name="Otto T.D."/>
            <person name="Quail M.A."/>
            <person name="Sanders M.J."/>
            <person name="van Tonder A."/>
            <person name="Ginger M.L."/>
            <person name="Field M.C."/>
            <person name="Barry J.D."/>
            <person name="Hertz-Fowler C."/>
            <person name="Berriman M."/>
        </authorList>
    </citation>
    <scope>NUCLEOTIDE SEQUENCE</scope>
    <source>
        <strain evidence="7">IL3000</strain>
    </source>
</reference>
<sequence>MTKSPVVAGNEDGSSITVHLQGAHLTNWRRREGDELLYTSPKAVYKEGVPIRGGVPIIFPQFGNMGPLPPHGFARVRPWTVNEIKNGSASFKLDVPLQELLGHDSGIDRDSSTGQADPAAATNVAELVYTITFSNSKLDLHMEVLNKDPVTVAEFTFAFHTYFAVGDVEKTVVEGVNMTSYIDNMRPRQGVLPPKRLWTIKKETDRTYLNQACAVLLVDGMKGRTIYVSGENLPDVVVWNPHVEKTLRLKDLPADGYKEFVCVEHGTIAKRVKLQPLLVWSAHQHIIVLPRSKM</sequence>
<feature type="active site" evidence="6">
    <location>
        <position position="264"/>
    </location>
</feature>
<dbReference type="EC" id="5.1.3.15" evidence="3 5"/>
<proteinExistence type="inferred from homology"/>
<evidence type="ECO:0000256" key="4">
    <source>
        <dbReference type="ARBA" id="ARBA00023235"/>
    </source>
</evidence>
<comment type="similarity">
    <text evidence="2 5">Belongs to the glucose-6-phosphate 1-epimerase family.</text>
</comment>
<gene>
    <name evidence="7" type="ORF">TCIL3000_4_860</name>
</gene>
<dbReference type="SUPFAM" id="SSF74650">
    <property type="entry name" value="Galactose mutarotase-like"/>
    <property type="match status" value="1"/>
</dbReference>
<dbReference type="InterPro" id="IPR025532">
    <property type="entry name" value="G6P_1-epimerase"/>
</dbReference>
<evidence type="ECO:0000313" key="7">
    <source>
        <dbReference type="EMBL" id="CCC90002.1"/>
    </source>
</evidence>
<dbReference type="PANTHER" id="PTHR11122:SF13">
    <property type="entry name" value="GLUCOSE-6-PHOSPHATE 1-EPIMERASE"/>
    <property type="match status" value="1"/>
</dbReference>
<dbReference type="Pfam" id="PF01263">
    <property type="entry name" value="Aldose_epim"/>
    <property type="match status" value="1"/>
</dbReference>
<evidence type="ECO:0000256" key="1">
    <source>
        <dbReference type="ARBA" id="ARBA00001096"/>
    </source>
</evidence>
<dbReference type="InterPro" id="IPR008183">
    <property type="entry name" value="Aldose_1/G6P_1-epimerase"/>
</dbReference>
<feature type="active site" evidence="6">
    <location>
        <position position="160"/>
    </location>
</feature>
<dbReference type="GO" id="GO:0030246">
    <property type="term" value="F:carbohydrate binding"/>
    <property type="evidence" value="ECO:0007669"/>
    <property type="project" value="UniProtKB-UniRule"/>
</dbReference>
<keyword evidence="4 5" id="KW-0413">Isomerase</keyword>
<dbReference type="EMBL" id="HE575317">
    <property type="protein sequence ID" value="CCC90002.1"/>
    <property type="molecule type" value="Genomic_DNA"/>
</dbReference>
<accession>G0UKU7</accession>
<protein>
    <recommendedName>
        <fullName evidence="3 5">glucose-6-phosphate 1-epimerase</fullName>
        <ecNumber evidence="3 5">5.1.3.15</ecNumber>
    </recommendedName>
</protein>
<dbReference type="CDD" id="cd09020">
    <property type="entry name" value="D-hex-6-P-epi_like"/>
    <property type="match status" value="1"/>
</dbReference>
<dbReference type="GO" id="GO:0005975">
    <property type="term" value="P:carbohydrate metabolic process"/>
    <property type="evidence" value="ECO:0007669"/>
    <property type="project" value="InterPro"/>
</dbReference>
<organism evidence="7">
    <name type="scientific">Trypanosoma congolense (strain IL3000)</name>
    <dbReference type="NCBI Taxonomy" id="1068625"/>
    <lineage>
        <taxon>Eukaryota</taxon>
        <taxon>Discoba</taxon>
        <taxon>Euglenozoa</taxon>
        <taxon>Kinetoplastea</taxon>
        <taxon>Metakinetoplastina</taxon>
        <taxon>Trypanosomatida</taxon>
        <taxon>Trypanosomatidae</taxon>
        <taxon>Trypanosoma</taxon>
        <taxon>Nannomonas</taxon>
    </lineage>
</organism>
<comment type="catalytic activity">
    <reaction evidence="1">
        <text>alpha-D-glucose 6-phosphate = beta-D-glucose 6-phosphate</text>
        <dbReference type="Rhea" id="RHEA:16249"/>
        <dbReference type="ChEBI" id="CHEBI:58225"/>
        <dbReference type="ChEBI" id="CHEBI:58247"/>
        <dbReference type="EC" id="5.1.3.15"/>
    </reaction>
</comment>
<dbReference type="InterPro" id="IPR011013">
    <property type="entry name" value="Gal_mutarotase_sf_dom"/>
</dbReference>
<evidence type="ECO:0000256" key="3">
    <source>
        <dbReference type="ARBA" id="ARBA00012083"/>
    </source>
</evidence>
<dbReference type="VEuPathDB" id="TriTrypDB:TcIL3000_4_860"/>
<dbReference type="GO" id="GO:0005737">
    <property type="term" value="C:cytoplasm"/>
    <property type="evidence" value="ECO:0007669"/>
    <property type="project" value="TreeGrafter"/>
</dbReference>
<dbReference type="PIRSF" id="PIRSF016020">
    <property type="entry name" value="PHexose_mutarotase"/>
    <property type="match status" value="1"/>
</dbReference>
<dbReference type="AlphaFoldDB" id="G0UKU7"/>
<name>G0UKU7_TRYCI</name>
<dbReference type="InterPro" id="IPR014718">
    <property type="entry name" value="GH-type_carb-bd"/>
</dbReference>
<evidence type="ECO:0000256" key="6">
    <source>
        <dbReference type="PIRSR" id="PIRSR016020-1"/>
    </source>
</evidence>